<dbReference type="PROSITE" id="PS50943">
    <property type="entry name" value="HTH_CROC1"/>
    <property type="match status" value="1"/>
</dbReference>
<dbReference type="Gene3D" id="1.10.260.40">
    <property type="entry name" value="lambda repressor-like DNA-binding domains"/>
    <property type="match status" value="1"/>
</dbReference>
<dbReference type="EMBL" id="AODM01000017">
    <property type="protein sequence ID" value="EUJ59494.1"/>
    <property type="molecule type" value="Genomic_DNA"/>
</dbReference>
<dbReference type="GO" id="GO:0003677">
    <property type="term" value="F:DNA binding"/>
    <property type="evidence" value="ECO:0007669"/>
    <property type="project" value="InterPro"/>
</dbReference>
<protein>
    <submittedName>
        <fullName evidence="2">Transcriptional regulator</fullName>
    </submittedName>
</protein>
<dbReference type="InterPro" id="IPR010982">
    <property type="entry name" value="Lambda_DNA-bd_dom_sf"/>
</dbReference>
<evidence type="ECO:0000259" key="1">
    <source>
        <dbReference type="PROSITE" id="PS50943"/>
    </source>
</evidence>
<dbReference type="AlphaFoldDB" id="W7DQC9"/>
<evidence type="ECO:0000313" key="2">
    <source>
        <dbReference type="EMBL" id="EUJ59494.1"/>
    </source>
</evidence>
<dbReference type="RefSeq" id="WP_254259884.1">
    <property type="nucleotide sequence ID" value="NZ_AODM01000017.1"/>
</dbReference>
<comment type="caution">
    <text evidence="2">The sequence shown here is derived from an EMBL/GenBank/DDBJ whole genome shotgun (WGS) entry which is preliminary data.</text>
</comment>
<accession>W7DQC9</accession>
<reference evidence="2 3" key="1">
    <citation type="submission" date="2012-12" db="EMBL/GenBank/DDBJ databases">
        <title>Novel taxa of Listeriaceae from agricultural environments in the United States.</title>
        <authorList>
            <person name="den Bakker H.C."/>
            <person name="Allred A."/>
            <person name="Warchocki S."/>
            <person name="Wright E.M."/>
            <person name="Burrell A."/>
            <person name="Nightingale K.K."/>
            <person name="Kephart D."/>
            <person name="Wiedmann M."/>
        </authorList>
    </citation>
    <scope>NUCLEOTIDE SEQUENCE [LARGE SCALE GENOMIC DNA]</scope>
    <source>
        <strain evidence="2 3">FSL S10-1203</strain>
    </source>
</reference>
<dbReference type="Proteomes" id="UP000019241">
    <property type="component" value="Unassembled WGS sequence"/>
</dbReference>
<sequence>MSELKSIRERRGITYEQVAEKAGISKEYYWMIENGKRDGFSYELAKKNCICF</sequence>
<feature type="domain" description="HTH cro/C1-type" evidence="1">
    <location>
        <begin position="4"/>
        <end position="47"/>
    </location>
</feature>
<evidence type="ECO:0000313" key="3">
    <source>
        <dbReference type="Proteomes" id="UP000019241"/>
    </source>
</evidence>
<dbReference type="SMART" id="SM00530">
    <property type="entry name" value="HTH_XRE"/>
    <property type="match status" value="1"/>
</dbReference>
<gene>
    <name evidence="2" type="ORF">MCOL2_05830</name>
</gene>
<name>W7DQC9_9LIST</name>
<dbReference type="Pfam" id="PF01381">
    <property type="entry name" value="HTH_3"/>
    <property type="match status" value="1"/>
</dbReference>
<dbReference type="PATRIC" id="fig|1265822.4.peg.1186"/>
<dbReference type="SUPFAM" id="SSF47413">
    <property type="entry name" value="lambda repressor-like DNA-binding domains"/>
    <property type="match status" value="1"/>
</dbReference>
<proteinExistence type="predicted"/>
<dbReference type="CDD" id="cd00093">
    <property type="entry name" value="HTH_XRE"/>
    <property type="match status" value="1"/>
</dbReference>
<organism evidence="2 3">
    <name type="scientific">Listeria fleischmannii FSL S10-1203</name>
    <dbReference type="NCBI Taxonomy" id="1265822"/>
    <lineage>
        <taxon>Bacteria</taxon>
        <taxon>Bacillati</taxon>
        <taxon>Bacillota</taxon>
        <taxon>Bacilli</taxon>
        <taxon>Bacillales</taxon>
        <taxon>Listeriaceae</taxon>
        <taxon>Listeria</taxon>
    </lineage>
</organism>
<dbReference type="InterPro" id="IPR001387">
    <property type="entry name" value="Cro/C1-type_HTH"/>
</dbReference>